<gene>
    <name evidence="1" type="ORF">RLOC_00013229</name>
</gene>
<evidence type="ECO:0000313" key="2">
    <source>
        <dbReference type="Proteomes" id="UP000197619"/>
    </source>
</evidence>
<reference evidence="1 2" key="1">
    <citation type="submission" date="2017-05" db="EMBL/GenBank/DDBJ databases">
        <title>Genome of assembly of the Bengalese finch, Lonchura striata domestica.</title>
        <authorList>
            <person name="Colquitt B.M."/>
            <person name="Brainard M.S."/>
        </authorList>
    </citation>
    <scope>NUCLEOTIDE SEQUENCE [LARGE SCALE GENOMIC DNA]</scope>
    <source>
        <strain evidence="1">White83orange57</strain>
    </source>
</reference>
<protein>
    <submittedName>
        <fullName evidence="1">Uncharacterized protein</fullName>
    </submittedName>
</protein>
<dbReference type="Proteomes" id="UP000197619">
    <property type="component" value="Unassembled WGS sequence"/>
</dbReference>
<comment type="caution">
    <text evidence="1">The sequence shown here is derived from an EMBL/GenBank/DDBJ whole genome shotgun (WGS) entry which is preliminary data.</text>
</comment>
<sequence>MMLLYPALLVRLQEVHQIYRKDK</sequence>
<dbReference type="EMBL" id="MUZQ01000282">
    <property type="protein sequence ID" value="OWK53557.1"/>
    <property type="molecule type" value="Genomic_DNA"/>
</dbReference>
<dbReference type="AlphaFoldDB" id="A0A218UID8"/>
<keyword evidence="2" id="KW-1185">Reference proteome</keyword>
<evidence type="ECO:0000313" key="1">
    <source>
        <dbReference type="EMBL" id="OWK53557.1"/>
    </source>
</evidence>
<accession>A0A218UID8</accession>
<name>A0A218UID8_9PASE</name>
<proteinExistence type="predicted"/>
<organism evidence="1 2">
    <name type="scientific">Lonchura striata</name>
    <name type="common">white-rumped munia</name>
    <dbReference type="NCBI Taxonomy" id="40157"/>
    <lineage>
        <taxon>Eukaryota</taxon>
        <taxon>Metazoa</taxon>
        <taxon>Chordata</taxon>
        <taxon>Craniata</taxon>
        <taxon>Vertebrata</taxon>
        <taxon>Euteleostomi</taxon>
        <taxon>Archelosauria</taxon>
        <taxon>Archosauria</taxon>
        <taxon>Dinosauria</taxon>
        <taxon>Saurischia</taxon>
        <taxon>Theropoda</taxon>
        <taxon>Coelurosauria</taxon>
        <taxon>Aves</taxon>
        <taxon>Neognathae</taxon>
        <taxon>Neoaves</taxon>
        <taxon>Telluraves</taxon>
        <taxon>Australaves</taxon>
        <taxon>Passeriformes</taxon>
        <taxon>Passeroidea</taxon>
        <taxon>Estrildidae</taxon>
        <taxon>Estrildinae</taxon>
        <taxon>Lonchura</taxon>
    </lineage>
</organism>